<dbReference type="EMBL" id="HG739111">
    <property type="protein sequence ID" value="CDP07697.1"/>
    <property type="molecule type" value="Genomic_DNA"/>
</dbReference>
<dbReference type="PANTHER" id="PTHR10353:SF318">
    <property type="entry name" value="BETA-GLUCOSIDASE 31-RELATED"/>
    <property type="match status" value="1"/>
</dbReference>
<dbReference type="AlphaFoldDB" id="A0A068UHI7"/>
<evidence type="ECO:0008006" key="5">
    <source>
        <dbReference type="Google" id="ProtNLM"/>
    </source>
</evidence>
<dbReference type="Pfam" id="PF00232">
    <property type="entry name" value="Glyco_hydro_1"/>
    <property type="match status" value="2"/>
</dbReference>
<dbReference type="SUPFAM" id="SSF51445">
    <property type="entry name" value="(Trans)glycosidases"/>
    <property type="match status" value="1"/>
</dbReference>
<dbReference type="InterPro" id="IPR017853">
    <property type="entry name" value="GH"/>
</dbReference>
<dbReference type="GO" id="GO:0008422">
    <property type="term" value="F:beta-glucosidase activity"/>
    <property type="evidence" value="ECO:0007669"/>
    <property type="project" value="TreeGrafter"/>
</dbReference>
<dbReference type="PANTHER" id="PTHR10353">
    <property type="entry name" value="GLYCOSYL HYDROLASE"/>
    <property type="match status" value="1"/>
</dbReference>
<evidence type="ECO:0000256" key="2">
    <source>
        <dbReference type="RuleBase" id="RU003690"/>
    </source>
</evidence>
<evidence type="ECO:0000256" key="1">
    <source>
        <dbReference type="ARBA" id="ARBA00010838"/>
    </source>
</evidence>
<dbReference type="InterPro" id="IPR001360">
    <property type="entry name" value="Glyco_hydro_1"/>
</dbReference>
<gene>
    <name evidence="3" type="ORF">GSCOC_T00025037001</name>
</gene>
<evidence type="ECO:0000313" key="3">
    <source>
        <dbReference type="EMBL" id="CDP07697.1"/>
    </source>
</evidence>
<dbReference type="PhylomeDB" id="A0A068UHI7"/>
<dbReference type="OrthoDB" id="65569at2759"/>
<dbReference type="STRING" id="49390.A0A068UHI7"/>
<dbReference type="GO" id="GO:0005975">
    <property type="term" value="P:carbohydrate metabolic process"/>
    <property type="evidence" value="ECO:0007669"/>
    <property type="project" value="InterPro"/>
</dbReference>
<dbReference type="OMA" id="DKIANHC"/>
<keyword evidence="4" id="KW-1185">Reference proteome</keyword>
<proteinExistence type="inferred from homology"/>
<reference evidence="4" key="1">
    <citation type="journal article" date="2014" name="Science">
        <title>The coffee genome provides insight into the convergent evolution of caffeine biosynthesis.</title>
        <authorList>
            <person name="Denoeud F."/>
            <person name="Carretero-Paulet L."/>
            <person name="Dereeper A."/>
            <person name="Droc G."/>
            <person name="Guyot R."/>
            <person name="Pietrella M."/>
            <person name="Zheng C."/>
            <person name="Alberti A."/>
            <person name="Anthony F."/>
            <person name="Aprea G."/>
            <person name="Aury J.M."/>
            <person name="Bento P."/>
            <person name="Bernard M."/>
            <person name="Bocs S."/>
            <person name="Campa C."/>
            <person name="Cenci A."/>
            <person name="Combes M.C."/>
            <person name="Crouzillat D."/>
            <person name="Da Silva C."/>
            <person name="Daddiego L."/>
            <person name="De Bellis F."/>
            <person name="Dussert S."/>
            <person name="Garsmeur O."/>
            <person name="Gayraud T."/>
            <person name="Guignon V."/>
            <person name="Jahn K."/>
            <person name="Jamilloux V."/>
            <person name="Joet T."/>
            <person name="Labadie K."/>
            <person name="Lan T."/>
            <person name="Leclercq J."/>
            <person name="Lepelley M."/>
            <person name="Leroy T."/>
            <person name="Li L.T."/>
            <person name="Librado P."/>
            <person name="Lopez L."/>
            <person name="Munoz A."/>
            <person name="Noel B."/>
            <person name="Pallavicini A."/>
            <person name="Perrotta G."/>
            <person name="Poncet V."/>
            <person name="Pot D."/>
            <person name="Priyono X."/>
            <person name="Rigoreau M."/>
            <person name="Rouard M."/>
            <person name="Rozas J."/>
            <person name="Tranchant-Dubreuil C."/>
            <person name="VanBuren R."/>
            <person name="Zhang Q."/>
            <person name="Andrade A.C."/>
            <person name="Argout X."/>
            <person name="Bertrand B."/>
            <person name="de Kochko A."/>
            <person name="Graziosi G."/>
            <person name="Henry R.J."/>
            <person name="Jayarama X."/>
            <person name="Ming R."/>
            <person name="Nagai C."/>
            <person name="Rounsley S."/>
            <person name="Sankoff D."/>
            <person name="Giuliano G."/>
            <person name="Albert V.A."/>
            <person name="Wincker P."/>
            <person name="Lashermes P."/>
        </authorList>
    </citation>
    <scope>NUCLEOTIDE SEQUENCE [LARGE SCALE GENOMIC DNA]</scope>
    <source>
        <strain evidence="4">cv. DH200-94</strain>
    </source>
</reference>
<dbReference type="Gramene" id="CDP07697">
    <property type="protein sequence ID" value="CDP07697"/>
    <property type="gene ID" value="GSCOC_T00025037001"/>
</dbReference>
<evidence type="ECO:0000313" key="4">
    <source>
        <dbReference type="Proteomes" id="UP000295252"/>
    </source>
</evidence>
<organism evidence="3 4">
    <name type="scientific">Coffea canephora</name>
    <name type="common">Robusta coffee</name>
    <dbReference type="NCBI Taxonomy" id="49390"/>
    <lineage>
        <taxon>Eukaryota</taxon>
        <taxon>Viridiplantae</taxon>
        <taxon>Streptophyta</taxon>
        <taxon>Embryophyta</taxon>
        <taxon>Tracheophyta</taxon>
        <taxon>Spermatophyta</taxon>
        <taxon>Magnoliopsida</taxon>
        <taxon>eudicotyledons</taxon>
        <taxon>Gunneridae</taxon>
        <taxon>Pentapetalae</taxon>
        <taxon>asterids</taxon>
        <taxon>lamiids</taxon>
        <taxon>Gentianales</taxon>
        <taxon>Rubiaceae</taxon>
        <taxon>Ixoroideae</taxon>
        <taxon>Gardenieae complex</taxon>
        <taxon>Bertiereae - Coffeeae clade</taxon>
        <taxon>Coffeeae</taxon>
        <taxon>Coffea</taxon>
    </lineage>
</organism>
<sequence length="140" mass="15902">MPIFDFFYHSISPKNISTLNRKSFPQDFIFGAASAASQYERAAFEDGREPSIWDKIANHCNGDVADDFYHRYKGDIKLMKFLGSNGFRFPSHGQGLYLMGSQVKCGGGFLSPRIVDDFVDFAELRFKEFGDGVKHWPTIN</sequence>
<dbReference type="InParanoid" id="A0A068UHI7"/>
<name>A0A068UHI7_COFCA</name>
<comment type="similarity">
    <text evidence="1 2">Belongs to the glycosyl hydrolase 1 family.</text>
</comment>
<dbReference type="GO" id="GO:0009821">
    <property type="term" value="P:alkaloid biosynthetic process"/>
    <property type="evidence" value="ECO:0007669"/>
    <property type="project" value="UniProtKB-ARBA"/>
</dbReference>
<protein>
    <recommendedName>
        <fullName evidence="5">Beta-glucosidase</fullName>
    </recommendedName>
</protein>
<accession>A0A068UHI7</accession>
<dbReference type="Proteomes" id="UP000295252">
    <property type="component" value="Chromosome IV"/>
</dbReference>
<dbReference type="Gene3D" id="3.20.20.80">
    <property type="entry name" value="Glycosidases"/>
    <property type="match status" value="2"/>
</dbReference>